<name>A0A7R8WD78_9CRUS</name>
<organism evidence="1">
    <name type="scientific">Cyprideis torosa</name>
    <dbReference type="NCBI Taxonomy" id="163714"/>
    <lineage>
        <taxon>Eukaryota</taxon>
        <taxon>Metazoa</taxon>
        <taxon>Ecdysozoa</taxon>
        <taxon>Arthropoda</taxon>
        <taxon>Crustacea</taxon>
        <taxon>Oligostraca</taxon>
        <taxon>Ostracoda</taxon>
        <taxon>Podocopa</taxon>
        <taxon>Podocopida</taxon>
        <taxon>Cytherocopina</taxon>
        <taxon>Cytheroidea</taxon>
        <taxon>Cytherideidae</taxon>
        <taxon>Cyprideis</taxon>
    </lineage>
</organism>
<reference evidence="1" key="1">
    <citation type="submission" date="2020-11" db="EMBL/GenBank/DDBJ databases">
        <authorList>
            <person name="Tran Van P."/>
        </authorList>
    </citation>
    <scope>NUCLEOTIDE SEQUENCE</scope>
</reference>
<sequence>MEVPPNVLTAAVTVLVSVLTGVNANEDQVLQKSCESNTDCDLGQHCNLELRRPTCQCLMSPSPLADGTCPQIVMNISDQKTLRLQHIERKIEIREWQMDDKTTTILSLIFGSFTLALLLYSAVKCRALNLQMQRENRNRLYEDLEHHASAPEPPSLIMCDQPIQSLSALMQETKPPTYESLDQCHHKPETDLTGFPRTTTA</sequence>
<dbReference type="EMBL" id="OB662110">
    <property type="protein sequence ID" value="CAD7229511.1"/>
    <property type="molecule type" value="Genomic_DNA"/>
</dbReference>
<evidence type="ECO:0000313" key="1">
    <source>
        <dbReference type="EMBL" id="CAD7229511.1"/>
    </source>
</evidence>
<dbReference type="AlphaFoldDB" id="A0A7R8WD78"/>
<protein>
    <submittedName>
        <fullName evidence="1">Uncharacterized protein</fullName>
    </submittedName>
</protein>
<accession>A0A7R8WD78</accession>
<proteinExistence type="predicted"/>
<gene>
    <name evidence="1" type="ORF">CTOB1V02_LOCUS7380</name>
</gene>